<reference evidence="3 4" key="1">
    <citation type="journal article" date="2016" name="Mol. Biol. Evol.">
        <title>Comparative Genomics of Early-Diverging Mushroom-Forming Fungi Provides Insights into the Origins of Lignocellulose Decay Capabilities.</title>
        <authorList>
            <person name="Nagy L.G."/>
            <person name="Riley R."/>
            <person name="Tritt A."/>
            <person name="Adam C."/>
            <person name="Daum C."/>
            <person name="Floudas D."/>
            <person name="Sun H."/>
            <person name="Yadav J.S."/>
            <person name="Pangilinan J."/>
            <person name="Larsson K.H."/>
            <person name="Matsuura K."/>
            <person name="Barry K."/>
            <person name="Labutti K."/>
            <person name="Kuo R."/>
            <person name="Ohm R.A."/>
            <person name="Bhattacharya S.S."/>
            <person name="Shirouzu T."/>
            <person name="Yoshinaga Y."/>
            <person name="Martin F.M."/>
            <person name="Grigoriev I.V."/>
            <person name="Hibbett D.S."/>
        </authorList>
    </citation>
    <scope>NUCLEOTIDE SEQUENCE [LARGE SCALE GENOMIC DNA]</scope>
    <source>
        <strain evidence="3 4">HHB14362 ss-1</strain>
    </source>
</reference>
<organism evidence="3 4">
    <name type="scientific">Neolentinus lepideus HHB14362 ss-1</name>
    <dbReference type="NCBI Taxonomy" id="1314782"/>
    <lineage>
        <taxon>Eukaryota</taxon>
        <taxon>Fungi</taxon>
        <taxon>Dikarya</taxon>
        <taxon>Basidiomycota</taxon>
        <taxon>Agaricomycotina</taxon>
        <taxon>Agaricomycetes</taxon>
        <taxon>Gloeophyllales</taxon>
        <taxon>Gloeophyllaceae</taxon>
        <taxon>Neolentinus</taxon>
    </lineage>
</organism>
<dbReference type="InParanoid" id="A0A165NEG8"/>
<gene>
    <name evidence="3" type="ORF">NEOLEDRAFT_1102085</name>
</gene>
<name>A0A165NEG8_9AGAM</name>
<feature type="compositionally biased region" description="Acidic residues" evidence="2">
    <location>
        <begin position="75"/>
        <end position="86"/>
    </location>
</feature>
<dbReference type="GO" id="GO:0005737">
    <property type="term" value="C:cytoplasm"/>
    <property type="evidence" value="ECO:0007669"/>
    <property type="project" value="TreeGrafter"/>
</dbReference>
<dbReference type="STRING" id="1314782.A0A165NEG8"/>
<dbReference type="FunCoup" id="A0A165NEG8">
    <property type="interactions" value="568"/>
</dbReference>
<protein>
    <submittedName>
        <fullName evidence="3">D123-domain-containing protein</fullName>
    </submittedName>
</protein>
<evidence type="ECO:0000313" key="3">
    <source>
        <dbReference type="EMBL" id="KZT19530.1"/>
    </source>
</evidence>
<dbReference type="AlphaFoldDB" id="A0A165NEG8"/>
<dbReference type="InterPro" id="IPR009772">
    <property type="entry name" value="CDC123"/>
</dbReference>
<comment type="similarity">
    <text evidence="1">Belongs to the CDC123 family.</text>
</comment>
<dbReference type="PANTHER" id="PTHR15323">
    <property type="entry name" value="D123 PROTEIN"/>
    <property type="match status" value="1"/>
</dbReference>
<sequence length="348" mass="40032">MSSEKPSLNRLFPHLTREDVLAFQFSSWYPKFRQISIKSTIVRPLTEEFCEYLDSDGVFLPVGSEDQQASSSLSNDEDDEDSDESDSATKYAFPELDAQIRQAIADYGGVFPKLNFSSPRDASWILPAGSPMKCTSPADVYMLLKSSDFISHDLDEDNVFEGCEPFPESQSPQYELELILRKWYPIDPSRELRCFVRQGRLIGVSQRDTNYYEYLNEPDTSRRILASVREFWEYHIKDKWNGCPDYVFDILLTRDLSRAHILDFNPYAPRTDSLLFTYEDLQQVMSGSSSETPQLRVINSRSHLAATRNAPAYQHNMLPLEALQMSNDLDIGAFASKWEEEIKKTLED</sequence>
<accession>A0A165NEG8</accession>
<dbReference type="PANTHER" id="PTHR15323:SF6">
    <property type="entry name" value="CELL DIVISION CYCLE PROTEIN 123 HOMOLOG"/>
    <property type="match status" value="1"/>
</dbReference>
<dbReference type="OrthoDB" id="360540at2759"/>
<evidence type="ECO:0000256" key="2">
    <source>
        <dbReference type="SAM" id="MobiDB-lite"/>
    </source>
</evidence>
<dbReference type="EMBL" id="KV425639">
    <property type="protein sequence ID" value="KZT19530.1"/>
    <property type="molecule type" value="Genomic_DNA"/>
</dbReference>
<evidence type="ECO:0000256" key="1">
    <source>
        <dbReference type="ARBA" id="ARBA00011047"/>
    </source>
</evidence>
<proteinExistence type="inferred from homology"/>
<keyword evidence="4" id="KW-1185">Reference proteome</keyword>
<dbReference type="Pfam" id="PF07065">
    <property type="entry name" value="D123"/>
    <property type="match status" value="1"/>
</dbReference>
<evidence type="ECO:0000313" key="4">
    <source>
        <dbReference type="Proteomes" id="UP000076761"/>
    </source>
</evidence>
<dbReference type="Proteomes" id="UP000076761">
    <property type="component" value="Unassembled WGS sequence"/>
</dbReference>
<feature type="region of interest" description="Disordered" evidence="2">
    <location>
        <begin position="65"/>
        <end position="88"/>
    </location>
</feature>